<keyword evidence="2 8" id="KW-0808">Transferase</keyword>
<keyword evidence="6 8" id="KW-0067">ATP-binding</keyword>
<reference evidence="12" key="1">
    <citation type="journal article" date="2013" name="Genome Announc.">
        <title>Draft Genome Sequence of the Dimorphic Prosthecate Bacterium Brevundimonas abyssalis TAR-001T.</title>
        <authorList>
            <person name="Tsubouchi T."/>
            <person name="Nishi S."/>
            <person name="Usui K."/>
            <person name="Shimane Y."/>
            <person name="Takaki Y."/>
            <person name="Maruyama T."/>
            <person name="Hatada Y."/>
        </authorList>
    </citation>
    <scope>NUCLEOTIDE SEQUENCE [LARGE SCALE GENOMIC DNA]</scope>
    <source>
        <strain evidence="12">TAR-001</strain>
    </source>
</reference>
<evidence type="ECO:0000256" key="3">
    <source>
        <dbReference type="ARBA" id="ARBA00022697"/>
    </source>
</evidence>
<comment type="catalytic activity">
    <reaction evidence="8">
        <text>L-homoserine + ATP = O-phospho-L-homoserine + ADP + H(+)</text>
        <dbReference type="Rhea" id="RHEA:13985"/>
        <dbReference type="ChEBI" id="CHEBI:15378"/>
        <dbReference type="ChEBI" id="CHEBI:30616"/>
        <dbReference type="ChEBI" id="CHEBI:57476"/>
        <dbReference type="ChEBI" id="CHEBI:57590"/>
        <dbReference type="ChEBI" id="CHEBI:456216"/>
        <dbReference type="EC" id="2.7.1.39"/>
    </reaction>
</comment>
<organism evidence="11 12">
    <name type="scientific">Brevundimonas abyssalis TAR-001</name>
    <dbReference type="NCBI Taxonomy" id="1391729"/>
    <lineage>
        <taxon>Bacteria</taxon>
        <taxon>Pseudomonadati</taxon>
        <taxon>Pseudomonadota</taxon>
        <taxon>Alphaproteobacteria</taxon>
        <taxon>Caulobacterales</taxon>
        <taxon>Caulobacteraceae</taxon>
        <taxon>Brevundimonas</taxon>
    </lineage>
</organism>
<dbReference type="InterPro" id="IPR005280">
    <property type="entry name" value="Homoserine_kinase_II"/>
</dbReference>
<dbReference type="InterPro" id="IPR002575">
    <property type="entry name" value="Aminoglycoside_PTrfase"/>
</dbReference>
<evidence type="ECO:0000256" key="2">
    <source>
        <dbReference type="ARBA" id="ARBA00022679"/>
    </source>
</evidence>
<evidence type="ECO:0000256" key="1">
    <source>
        <dbReference type="ARBA" id="ARBA00022605"/>
    </source>
</evidence>
<gene>
    <name evidence="8" type="primary">thrB</name>
    <name evidence="11" type="ORF">MBEBAB_2798</name>
</gene>
<evidence type="ECO:0000256" key="7">
    <source>
        <dbReference type="ARBA" id="ARBA00038240"/>
    </source>
</evidence>
<dbReference type="SUPFAM" id="SSF56112">
    <property type="entry name" value="Protein kinase-like (PK-like)"/>
    <property type="match status" value="1"/>
</dbReference>
<dbReference type="InterPro" id="IPR050249">
    <property type="entry name" value="Pseudomonas-type_ThrB"/>
</dbReference>
<dbReference type="GO" id="GO:0009088">
    <property type="term" value="P:threonine biosynthetic process"/>
    <property type="evidence" value="ECO:0007669"/>
    <property type="project" value="UniProtKB-UniRule"/>
</dbReference>
<dbReference type="PANTHER" id="PTHR21064">
    <property type="entry name" value="AMINOGLYCOSIDE PHOSPHOTRANSFERASE DOMAIN-CONTAINING PROTEIN-RELATED"/>
    <property type="match status" value="1"/>
</dbReference>
<dbReference type="Pfam" id="PF01636">
    <property type="entry name" value="APH"/>
    <property type="match status" value="1"/>
</dbReference>
<keyword evidence="4 8" id="KW-0547">Nucleotide-binding</keyword>
<proteinExistence type="inferred from homology"/>
<comment type="caution">
    <text evidence="11">The sequence shown here is derived from an EMBL/GenBank/DDBJ whole genome shotgun (WGS) entry which is preliminary data.</text>
</comment>
<dbReference type="Gene3D" id="3.30.200.20">
    <property type="entry name" value="Phosphorylase Kinase, domain 1"/>
    <property type="match status" value="1"/>
</dbReference>
<accession>A0A8E0TSC4</accession>
<keyword evidence="12" id="KW-1185">Reference proteome</keyword>
<dbReference type="NCBIfam" id="TIGR00938">
    <property type="entry name" value="thrB_alt"/>
    <property type="match status" value="1"/>
</dbReference>
<dbReference type="Proteomes" id="UP000016569">
    <property type="component" value="Unassembled WGS sequence"/>
</dbReference>
<evidence type="ECO:0000256" key="9">
    <source>
        <dbReference type="NCBIfam" id="TIGR00938"/>
    </source>
</evidence>
<dbReference type="EC" id="2.7.1.39" evidence="8 9"/>
<dbReference type="UniPathway" id="UPA00050">
    <property type="reaction ID" value="UER00064"/>
</dbReference>
<comment type="similarity">
    <text evidence="7 8">Belongs to the pseudomonas-type ThrB family.</text>
</comment>
<feature type="domain" description="Aminoglycoside phosphotransferase" evidence="10">
    <location>
        <begin position="27"/>
        <end position="255"/>
    </location>
</feature>
<keyword evidence="3 8" id="KW-0791">Threonine biosynthesis</keyword>
<comment type="pathway">
    <text evidence="8">Amino-acid biosynthesis; L-threonine biosynthesis; L-threonine from L-aspartate: step 4/5.</text>
</comment>
<evidence type="ECO:0000313" key="11">
    <source>
        <dbReference type="EMBL" id="GAD60548.1"/>
    </source>
</evidence>
<evidence type="ECO:0000256" key="8">
    <source>
        <dbReference type="HAMAP-Rule" id="MF_00301"/>
    </source>
</evidence>
<dbReference type="HAMAP" id="MF_00301">
    <property type="entry name" value="Homoser_kinase_2"/>
    <property type="match status" value="1"/>
</dbReference>
<evidence type="ECO:0000256" key="5">
    <source>
        <dbReference type="ARBA" id="ARBA00022777"/>
    </source>
</evidence>
<dbReference type="CDD" id="cd05153">
    <property type="entry name" value="HomoserineK_II"/>
    <property type="match status" value="1"/>
</dbReference>
<evidence type="ECO:0000313" key="12">
    <source>
        <dbReference type="Proteomes" id="UP000016569"/>
    </source>
</evidence>
<dbReference type="Gene3D" id="3.90.1200.10">
    <property type="match status" value="1"/>
</dbReference>
<evidence type="ECO:0000259" key="10">
    <source>
        <dbReference type="Pfam" id="PF01636"/>
    </source>
</evidence>
<sequence>MAVFTPVTPDQARAFIADYGLGALSEIAPIAEGVENTNYRIETAGGRHVLTLFERRTDAAGLPFCLGLTDHLAGRGFAAPRPVRGASGDWIGRLNGRPAAVIQWLQGAGLHTPTAVQATAGGRLLADLHLKAADFAGRRANPVGPAQWRLLAEKCDHRAAGDSRRMLEALVAELDRLEPLLPDGLPSGAIHADYFPDNVLYEGDRPGGVIDFYFAHVGAWVWDLAIALNAWGFDTEGRPDEAVLSAFLRGYEQGRRLERAEVEALPVLGAASAVRFTLTRLHDQLFHDPDWLVTPKDPAPFFARIAFHRAASPADYGLAPA</sequence>
<dbReference type="PANTHER" id="PTHR21064:SF6">
    <property type="entry name" value="AMINOGLYCOSIDE PHOSPHOTRANSFERASE DOMAIN-CONTAINING PROTEIN"/>
    <property type="match status" value="1"/>
</dbReference>
<keyword evidence="1 8" id="KW-0028">Amino-acid biosynthesis</keyword>
<evidence type="ECO:0000256" key="4">
    <source>
        <dbReference type="ARBA" id="ARBA00022741"/>
    </source>
</evidence>
<dbReference type="AlphaFoldDB" id="A0A8E0TSC4"/>
<evidence type="ECO:0000256" key="6">
    <source>
        <dbReference type="ARBA" id="ARBA00022840"/>
    </source>
</evidence>
<dbReference type="NCBIfam" id="NF003558">
    <property type="entry name" value="PRK05231.1"/>
    <property type="match status" value="1"/>
</dbReference>
<dbReference type="GO" id="GO:0005524">
    <property type="term" value="F:ATP binding"/>
    <property type="evidence" value="ECO:0007669"/>
    <property type="project" value="UniProtKB-KW"/>
</dbReference>
<keyword evidence="5 8" id="KW-0418">Kinase</keyword>
<dbReference type="GO" id="GO:0004413">
    <property type="term" value="F:homoserine kinase activity"/>
    <property type="evidence" value="ECO:0007669"/>
    <property type="project" value="UniProtKB-UniRule"/>
</dbReference>
<name>A0A8E0TSC4_9CAUL</name>
<dbReference type="InterPro" id="IPR011009">
    <property type="entry name" value="Kinase-like_dom_sf"/>
</dbReference>
<protein>
    <recommendedName>
        <fullName evidence="8 9">Homoserine kinase</fullName>
        <shortName evidence="8">HK</shortName>
        <shortName evidence="8">HSK</shortName>
        <ecNumber evidence="8 9">2.7.1.39</ecNumber>
    </recommendedName>
</protein>
<dbReference type="EMBL" id="BATC01000085">
    <property type="protein sequence ID" value="GAD60548.1"/>
    <property type="molecule type" value="Genomic_DNA"/>
</dbReference>